<reference evidence="2 3" key="1">
    <citation type="submission" date="2017-04" db="EMBL/GenBank/DDBJ databases">
        <title>Novel microbial lineages endemic to geothermal iron-oxide mats fill important gaps in the evolutionary history of Archaea.</title>
        <authorList>
            <person name="Jay Z.J."/>
            <person name="Beam J.P."/>
            <person name="Dlakic M."/>
            <person name="Rusch D.B."/>
            <person name="Kozubal M.A."/>
            <person name="Inskeep W.P."/>
        </authorList>
    </citation>
    <scope>NUCLEOTIDE SEQUENCE [LARGE SCALE GENOMIC DNA]</scope>
    <source>
        <strain evidence="2">OSP_D</strain>
    </source>
</reference>
<gene>
    <name evidence="2" type="ORF">B9Q01_08195</name>
</gene>
<dbReference type="GO" id="GO:0006777">
    <property type="term" value="P:Mo-molybdopterin cofactor biosynthetic process"/>
    <property type="evidence" value="ECO:0007669"/>
    <property type="project" value="InterPro"/>
</dbReference>
<dbReference type="PANTHER" id="PTHR40072">
    <property type="entry name" value="MOLYBDOPTERIN-GUANINE DINUCLEOTIDE BIOSYNTHESIS ADAPTER PROTEIN-RELATED"/>
    <property type="match status" value="1"/>
</dbReference>
<dbReference type="NCBIfam" id="TIGR00176">
    <property type="entry name" value="mobB"/>
    <property type="match status" value="1"/>
</dbReference>
<dbReference type="GO" id="GO:0005525">
    <property type="term" value="F:GTP binding"/>
    <property type="evidence" value="ECO:0007669"/>
    <property type="project" value="InterPro"/>
</dbReference>
<dbReference type="Pfam" id="PF03205">
    <property type="entry name" value="MobB"/>
    <property type="match status" value="1"/>
</dbReference>
<name>A0A2R6A7X0_9ARCH</name>
<dbReference type="Proteomes" id="UP000240880">
    <property type="component" value="Unassembled WGS sequence"/>
</dbReference>
<evidence type="ECO:0000259" key="1">
    <source>
        <dbReference type="Pfam" id="PF03205"/>
    </source>
</evidence>
<accession>A0A2R6A7X0</accession>
<dbReference type="SUPFAM" id="SSF52540">
    <property type="entry name" value="P-loop containing nucleoside triphosphate hydrolases"/>
    <property type="match status" value="1"/>
</dbReference>
<dbReference type="PANTHER" id="PTHR40072:SF1">
    <property type="entry name" value="MOLYBDOPTERIN-GUANINE DINUCLEOTIDE BIOSYNTHESIS ADAPTER PROTEIN"/>
    <property type="match status" value="1"/>
</dbReference>
<feature type="domain" description="Molybdopterin-guanine dinucleotide biosynthesis protein B (MobB)" evidence="1">
    <location>
        <begin position="6"/>
        <end position="106"/>
    </location>
</feature>
<dbReference type="InterPro" id="IPR004435">
    <property type="entry name" value="MobB_dom"/>
</dbReference>
<dbReference type="InterPro" id="IPR052539">
    <property type="entry name" value="MGD_biosynthesis_adapter"/>
</dbReference>
<sequence>MLLIAVHFLGYKNSGKTTTIQQLTSHFVAHGKRVGVLKHIHKEKLELSARFKDTQRFLDAGAQTVCALSRNELVFYLRERTLDDALELLKSFPLDFLFIEGYSTNERFFGIKCVVCAKSVDEAISLIDIHRQRKILAVTGALRSKTNDIKGIPVLKLPRDLERLAQLVAS</sequence>
<proteinExistence type="predicted"/>
<dbReference type="AlphaFoldDB" id="A0A2R6A7X0"/>
<dbReference type="Gene3D" id="3.40.50.300">
    <property type="entry name" value="P-loop containing nucleotide triphosphate hydrolases"/>
    <property type="match status" value="1"/>
</dbReference>
<protein>
    <submittedName>
        <fullName evidence="2">Molybdopterin-guanine dinucleotide biosynthesis protein B</fullName>
    </submittedName>
</protein>
<comment type="caution">
    <text evidence="2">The sequence shown here is derived from an EMBL/GenBank/DDBJ whole genome shotgun (WGS) entry which is preliminary data.</text>
</comment>
<evidence type="ECO:0000313" key="2">
    <source>
        <dbReference type="EMBL" id="PSN82383.1"/>
    </source>
</evidence>
<evidence type="ECO:0000313" key="3">
    <source>
        <dbReference type="Proteomes" id="UP000240880"/>
    </source>
</evidence>
<dbReference type="InterPro" id="IPR027417">
    <property type="entry name" value="P-loop_NTPase"/>
</dbReference>
<organism evidence="2 3">
    <name type="scientific">Candidatus Marsarchaeota G1 archaeon OSP_D</name>
    <dbReference type="NCBI Taxonomy" id="1978155"/>
    <lineage>
        <taxon>Archaea</taxon>
        <taxon>Candidatus Marsarchaeota</taxon>
        <taxon>Candidatus Marsarchaeota group 1</taxon>
    </lineage>
</organism>
<dbReference type="EMBL" id="NEXC01000078">
    <property type="protein sequence ID" value="PSN82383.1"/>
    <property type="molecule type" value="Genomic_DNA"/>
</dbReference>